<dbReference type="InterPro" id="IPR011016">
    <property type="entry name" value="Znf_RING-CH"/>
</dbReference>
<evidence type="ECO:0000313" key="5">
    <source>
        <dbReference type="EMBL" id="KAK3284250.1"/>
    </source>
</evidence>
<proteinExistence type="predicted"/>
<evidence type="ECO:0000256" key="2">
    <source>
        <dbReference type="ARBA" id="ARBA00022771"/>
    </source>
</evidence>
<evidence type="ECO:0000256" key="1">
    <source>
        <dbReference type="ARBA" id="ARBA00022723"/>
    </source>
</evidence>
<comment type="caution">
    <text evidence="5">The sequence shown here is derived from an EMBL/GenBank/DDBJ whole genome shotgun (WGS) entry which is preliminary data.</text>
</comment>
<dbReference type="EMBL" id="LGRX02002397">
    <property type="protein sequence ID" value="KAK3284250.1"/>
    <property type="molecule type" value="Genomic_DNA"/>
</dbReference>
<dbReference type="Proteomes" id="UP001190700">
    <property type="component" value="Unassembled WGS sequence"/>
</dbReference>
<sequence length="123" mass="13366">MGWCSTLLSEWRVRSPNVLGSGEGTEDERFISEGCEDELVGNEDEVCRICLQHSTKGNPTIDLQCGCKGSLGKCHKKCAVTWFTPRARGCAEGYACDVEADMVCGMRDMRDGDCPGPTSTGHK</sequence>
<feature type="domain" description="RING-CH-type" evidence="4">
    <location>
        <begin position="39"/>
        <end position="103"/>
    </location>
</feature>
<dbReference type="PANTHER" id="PTHR46158:SF1">
    <property type="entry name" value="RING_U-BOX SUPERFAMILY PROTEIN"/>
    <property type="match status" value="1"/>
</dbReference>
<dbReference type="GO" id="GO:0008270">
    <property type="term" value="F:zinc ion binding"/>
    <property type="evidence" value="ECO:0007669"/>
    <property type="project" value="UniProtKB-KW"/>
</dbReference>
<accession>A0AAE0GU53</accession>
<dbReference type="AlphaFoldDB" id="A0AAE0GU53"/>
<dbReference type="Gene3D" id="3.30.40.10">
    <property type="entry name" value="Zinc/RING finger domain, C3HC4 (zinc finger)"/>
    <property type="match status" value="1"/>
</dbReference>
<name>A0AAE0GU53_9CHLO</name>
<organism evidence="5 6">
    <name type="scientific">Cymbomonas tetramitiformis</name>
    <dbReference type="NCBI Taxonomy" id="36881"/>
    <lineage>
        <taxon>Eukaryota</taxon>
        <taxon>Viridiplantae</taxon>
        <taxon>Chlorophyta</taxon>
        <taxon>Pyramimonadophyceae</taxon>
        <taxon>Pyramimonadales</taxon>
        <taxon>Pyramimonadaceae</taxon>
        <taxon>Cymbomonas</taxon>
    </lineage>
</organism>
<protein>
    <recommendedName>
        <fullName evidence="4">RING-CH-type domain-containing protein</fullName>
    </recommendedName>
</protein>
<evidence type="ECO:0000259" key="4">
    <source>
        <dbReference type="PROSITE" id="PS51292"/>
    </source>
</evidence>
<gene>
    <name evidence="5" type="ORF">CYMTET_8088</name>
</gene>
<dbReference type="InterPro" id="IPR013083">
    <property type="entry name" value="Znf_RING/FYVE/PHD"/>
</dbReference>
<keyword evidence="3" id="KW-0862">Zinc</keyword>
<dbReference type="SUPFAM" id="SSF57850">
    <property type="entry name" value="RING/U-box"/>
    <property type="match status" value="1"/>
</dbReference>
<evidence type="ECO:0000313" key="6">
    <source>
        <dbReference type="Proteomes" id="UP001190700"/>
    </source>
</evidence>
<dbReference type="Pfam" id="PF12906">
    <property type="entry name" value="RINGv"/>
    <property type="match status" value="1"/>
</dbReference>
<reference evidence="5 6" key="1">
    <citation type="journal article" date="2015" name="Genome Biol. Evol.">
        <title>Comparative Genomics of a Bacterivorous Green Alga Reveals Evolutionary Causalities and Consequences of Phago-Mixotrophic Mode of Nutrition.</title>
        <authorList>
            <person name="Burns J.A."/>
            <person name="Paasch A."/>
            <person name="Narechania A."/>
            <person name="Kim E."/>
        </authorList>
    </citation>
    <scope>NUCLEOTIDE SEQUENCE [LARGE SCALE GENOMIC DNA]</scope>
    <source>
        <strain evidence="5 6">PLY_AMNH</strain>
    </source>
</reference>
<dbReference type="PANTHER" id="PTHR46158">
    <property type="entry name" value="OS02G0165000 PROTEIN"/>
    <property type="match status" value="1"/>
</dbReference>
<keyword evidence="6" id="KW-1185">Reference proteome</keyword>
<dbReference type="PROSITE" id="PS51292">
    <property type="entry name" value="ZF_RING_CH"/>
    <property type="match status" value="1"/>
</dbReference>
<keyword evidence="2" id="KW-0863">Zinc-finger</keyword>
<keyword evidence="1" id="KW-0479">Metal-binding</keyword>
<dbReference type="SMART" id="SM00744">
    <property type="entry name" value="RINGv"/>
    <property type="match status" value="1"/>
</dbReference>
<evidence type="ECO:0000256" key="3">
    <source>
        <dbReference type="ARBA" id="ARBA00022833"/>
    </source>
</evidence>